<evidence type="ECO:0000313" key="2">
    <source>
        <dbReference type="Proteomes" id="UP000324298"/>
    </source>
</evidence>
<comment type="caution">
    <text evidence="1">The sequence shown here is derived from an EMBL/GenBank/DDBJ whole genome shotgun (WGS) entry which is preliminary data.</text>
</comment>
<dbReference type="Proteomes" id="UP000324298">
    <property type="component" value="Unassembled WGS sequence"/>
</dbReference>
<dbReference type="AlphaFoldDB" id="A0A5A9X8A8"/>
<dbReference type="RefSeq" id="WP_149308960.1">
    <property type="nucleotide sequence ID" value="NZ_SRSD01000010.1"/>
</dbReference>
<sequence length="105" mass="11867">MVTETVKSAILARVLEYMEQHQEEGVARLEAAMANGKILYTTAEVMEMTGWGRSYILQLVNEGILPHLPGNPHRFLIAPLKQALYDLQTGGVFGRRKSKLKTRRK</sequence>
<reference evidence="1 2" key="1">
    <citation type="submission" date="2019-04" db="EMBL/GenBank/DDBJ databases">
        <title>Geobacter ruber sp. nov., ferric-reducing bacteria isolated from paddy soil.</title>
        <authorList>
            <person name="Xu Z."/>
            <person name="Masuda Y."/>
            <person name="Itoh H."/>
            <person name="Senoo K."/>
        </authorList>
    </citation>
    <scope>NUCLEOTIDE SEQUENCE [LARGE SCALE GENOMIC DNA]</scope>
    <source>
        <strain evidence="1 2">Red88</strain>
    </source>
</reference>
<keyword evidence="2" id="KW-1185">Reference proteome</keyword>
<dbReference type="EMBL" id="SRSD01000010">
    <property type="protein sequence ID" value="KAA0888698.1"/>
    <property type="molecule type" value="Genomic_DNA"/>
</dbReference>
<organism evidence="1 2">
    <name type="scientific">Oryzomonas rubra</name>
    <dbReference type="NCBI Taxonomy" id="2509454"/>
    <lineage>
        <taxon>Bacteria</taxon>
        <taxon>Pseudomonadati</taxon>
        <taxon>Thermodesulfobacteriota</taxon>
        <taxon>Desulfuromonadia</taxon>
        <taxon>Geobacterales</taxon>
        <taxon>Geobacteraceae</taxon>
        <taxon>Oryzomonas</taxon>
    </lineage>
</organism>
<evidence type="ECO:0000313" key="1">
    <source>
        <dbReference type="EMBL" id="KAA0888698.1"/>
    </source>
</evidence>
<protein>
    <recommendedName>
        <fullName evidence="3">Helix-turn-helix domain-containing protein</fullName>
    </recommendedName>
</protein>
<evidence type="ECO:0008006" key="3">
    <source>
        <dbReference type="Google" id="ProtNLM"/>
    </source>
</evidence>
<proteinExistence type="predicted"/>
<name>A0A5A9X8A8_9BACT</name>
<gene>
    <name evidence="1" type="ORF">ET418_15065</name>
</gene>
<accession>A0A5A9X8A8</accession>